<proteinExistence type="inferred from homology"/>
<dbReference type="GO" id="GO:0043856">
    <property type="term" value="F:anti-sigma factor antagonist activity"/>
    <property type="evidence" value="ECO:0007669"/>
    <property type="project" value="InterPro"/>
</dbReference>
<dbReference type="Proteomes" id="UP000634476">
    <property type="component" value="Unassembled WGS sequence"/>
</dbReference>
<dbReference type="CDD" id="cd07043">
    <property type="entry name" value="STAS_anti-anti-sigma_factors"/>
    <property type="match status" value="1"/>
</dbReference>
<comment type="similarity">
    <text evidence="1 2">Belongs to the anti-sigma-factor antagonist family.</text>
</comment>
<dbReference type="PANTHER" id="PTHR33495">
    <property type="entry name" value="ANTI-SIGMA FACTOR ANTAGONIST TM_1081-RELATED-RELATED"/>
    <property type="match status" value="1"/>
</dbReference>
<feature type="domain" description="STAS" evidence="3">
    <location>
        <begin position="19"/>
        <end position="117"/>
    </location>
</feature>
<dbReference type="SUPFAM" id="SSF52091">
    <property type="entry name" value="SpoIIaa-like"/>
    <property type="match status" value="1"/>
</dbReference>
<evidence type="ECO:0000313" key="5">
    <source>
        <dbReference type="Proteomes" id="UP000634476"/>
    </source>
</evidence>
<accession>A0A8J3WT11</accession>
<evidence type="ECO:0000256" key="2">
    <source>
        <dbReference type="RuleBase" id="RU003749"/>
    </source>
</evidence>
<gene>
    <name evidence="4" type="ORF">Pta02_28730</name>
</gene>
<dbReference type="Pfam" id="PF01740">
    <property type="entry name" value="STAS"/>
    <property type="match status" value="1"/>
</dbReference>
<keyword evidence="5" id="KW-1185">Reference proteome</keyword>
<evidence type="ECO:0000256" key="1">
    <source>
        <dbReference type="ARBA" id="ARBA00009013"/>
    </source>
</evidence>
<reference evidence="4" key="1">
    <citation type="submission" date="2021-01" db="EMBL/GenBank/DDBJ databases">
        <title>Whole genome shotgun sequence of Planobispora takensis NBRC 109077.</title>
        <authorList>
            <person name="Komaki H."/>
            <person name="Tamura T."/>
        </authorList>
    </citation>
    <scope>NUCLEOTIDE SEQUENCE</scope>
    <source>
        <strain evidence="4">NBRC 109077</strain>
    </source>
</reference>
<evidence type="ECO:0000313" key="4">
    <source>
        <dbReference type="EMBL" id="GII00865.1"/>
    </source>
</evidence>
<comment type="caution">
    <text evidence="4">The sequence shown here is derived from an EMBL/GenBank/DDBJ whole genome shotgun (WGS) entry which is preliminary data.</text>
</comment>
<dbReference type="InterPro" id="IPR036513">
    <property type="entry name" value="STAS_dom_sf"/>
</dbReference>
<organism evidence="4 5">
    <name type="scientific">Planobispora takensis</name>
    <dbReference type="NCBI Taxonomy" id="1367882"/>
    <lineage>
        <taxon>Bacteria</taxon>
        <taxon>Bacillati</taxon>
        <taxon>Actinomycetota</taxon>
        <taxon>Actinomycetes</taxon>
        <taxon>Streptosporangiales</taxon>
        <taxon>Streptosporangiaceae</taxon>
        <taxon>Planobispora</taxon>
    </lineage>
</organism>
<dbReference type="Gene3D" id="3.30.750.24">
    <property type="entry name" value="STAS domain"/>
    <property type="match status" value="1"/>
</dbReference>
<name>A0A8J3WT11_9ACTN</name>
<protein>
    <recommendedName>
        <fullName evidence="2">Anti-sigma factor antagonist</fullName>
    </recommendedName>
</protein>
<dbReference type="AlphaFoldDB" id="A0A8J3WT11"/>
<dbReference type="PROSITE" id="PS50801">
    <property type="entry name" value="STAS"/>
    <property type="match status" value="1"/>
</dbReference>
<dbReference type="PANTHER" id="PTHR33495:SF2">
    <property type="entry name" value="ANTI-SIGMA FACTOR ANTAGONIST TM_1081-RELATED"/>
    <property type="match status" value="1"/>
</dbReference>
<evidence type="ECO:0000259" key="3">
    <source>
        <dbReference type="PROSITE" id="PS50801"/>
    </source>
</evidence>
<dbReference type="NCBIfam" id="TIGR00377">
    <property type="entry name" value="ant_ant_sig"/>
    <property type="match status" value="1"/>
</dbReference>
<sequence>MIVVPAFDIQTWQDGPCTVVRAEGELDMVVAPRLTAEIDRILESSEHPCLVLDLTRVPFCDSVGLGVLVGALSGTRDVQGRLILVVDSGMISRLLAITSLDRHFETRSSLHEAVEDVAA</sequence>
<dbReference type="InterPro" id="IPR002645">
    <property type="entry name" value="STAS_dom"/>
</dbReference>
<dbReference type="EMBL" id="BOOK01000019">
    <property type="protein sequence ID" value="GII00865.1"/>
    <property type="molecule type" value="Genomic_DNA"/>
</dbReference>
<dbReference type="InterPro" id="IPR003658">
    <property type="entry name" value="Anti-sigma_ant"/>
</dbReference>